<organism evidence="1 2">
    <name type="scientific">Heterorhabditis bacteriophora</name>
    <name type="common">Entomopathogenic nematode worm</name>
    <dbReference type="NCBI Taxonomy" id="37862"/>
    <lineage>
        <taxon>Eukaryota</taxon>
        <taxon>Metazoa</taxon>
        <taxon>Ecdysozoa</taxon>
        <taxon>Nematoda</taxon>
        <taxon>Chromadorea</taxon>
        <taxon>Rhabditida</taxon>
        <taxon>Rhabditina</taxon>
        <taxon>Rhabditomorpha</taxon>
        <taxon>Strongyloidea</taxon>
        <taxon>Heterorhabditidae</taxon>
        <taxon>Heterorhabditis</taxon>
    </lineage>
</organism>
<protein>
    <submittedName>
        <fullName evidence="2">Uncharacterized protein</fullName>
    </submittedName>
</protein>
<dbReference type="Proteomes" id="UP000095283">
    <property type="component" value="Unplaced"/>
</dbReference>
<accession>A0A1I7XBA8</accession>
<evidence type="ECO:0000313" key="2">
    <source>
        <dbReference type="WBParaSite" id="Hba_14802"/>
    </source>
</evidence>
<name>A0A1I7XBA8_HETBA</name>
<sequence length="36" mass="4142">MSCFIVVSAVFLIFLTDCLIPLHQQHSIYALKDLDF</sequence>
<keyword evidence="1" id="KW-1185">Reference proteome</keyword>
<reference evidence="2" key="1">
    <citation type="submission" date="2016-11" db="UniProtKB">
        <authorList>
            <consortium name="WormBaseParasite"/>
        </authorList>
    </citation>
    <scope>IDENTIFICATION</scope>
</reference>
<dbReference type="WBParaSite" id="Hba_14802">
    <property type="protein sequence ID" value="Hba_14802"/>
    <property type="gene ID" value="Hba_14802"/>
</dbReference>
<dbReference type="AlphaFoldDB" id="A0A1I7XBA8"/>
<evidence type="ECO:0000313" key="1">
    <source>
        <dbReference type="Proteomes" id="UP000095283"/>
    </source>
</evidence>
<proteinExistence type="predicted"/>